<dbReference type="AlphaFoldDB" id="A0A915NDF9"/>
<dbReference type="GO" id="GO:0061630">
    <property type="term" value="F:ubiquitin protein ligase activity"/>
    <property type="evidence" value="ECO:0007669"/>
    <property type="project" value="TreeGrafter"/>
</dbReference>
<dbReference type="Gene3D" id="3.30.40.10">
    <property type="entry name" value="Zinc/RING finger domain, C3HC4 (zinc finger)"/>
    <property type="match status" value="1"/>
</dbReference>
<dbReference type="SUPFAM" id="SSF57850">
    <property type="entry name" value="RING/U-box"/>
    <property type="match status" value="1"/>
</dbReference>
<evidence type="ECO:0000256" key="2">
    <source>
        <dbReference type="ARBA" id="ARBA00022771"/>
    </source>
</evidence>
<dbReference type="Proteomes" id="UP000887561">
    <property type="component" value="Unplaced"/>
</dbReference>
<dbReference type="PANTHER" id="PTHR22763">
    <property type="entry name" value="RING ZINC FINGER PROTEIN"/>
    <property type="match status" value="1"/>
</dbReference>
<dbReference type="InterPro" id="IPR001841">
    <property type="entry name" value="Znf_RING"/>
</dbReference>
<feature type="compositionally biased region" description="Gly residues" evidence="5">
    <location>
        <begin position="101"/>
        <end position="111"/>
    </location>
</feature>
<dbReference type="PROSITE" id="PS50089">
    <property type="entry name" value="ZF_RING_2"/>
    <property type="match status" value="1"/>
</dbReference>
<evidence type="ECO:0000256" key="4">
    <source>
        <dbReference type="PROSITE-ProRule" id="PRU00175"/>
    </source>
</evidence>
<dbReference type="InterPro" id="IPR050731">
    <property type="entry name" value="HRD1_E3_ubiq-ligases"/>
</dbReference>
<proteinExistence type="predicted"/>
<name>A0A915NDF9_MELJA</name>
<dbReference type="GO" id="GO:0012505">
    <property type="term" value="C:endomembrane system"/>
    <property type="evidence" value="ECO:0007669"/>
    <property type="project" value="TreeGrafter"/>
</dbReference>
<evidence type="ECO:0000313" key="7">
    <source>
        <dbReference type="Proteomes" id="UP000887561"/>
    </source>
</evidence>
<keyword evidence="2 4" id="KW-0863">Zinc-finger</keyword>
<feature type="region of interest" description="Disordered" evidence="5">
    <location>
        <begin position="23"/>
        <end position="52"/>
    </location>
</feature>
<sequence>MDAHGRSNTHRFDLNREPQRHYHELGSDQAESSNASSSRQHNRGQVLGSNPGKKPIHFMAKILINVICDMANYDTSRDHRGRQLVPVNRLRNRPSHSQGVGTSGTGTRGTGTRGKIVFRNNLIAINEEEYQAMLLQAQEVSLHDNHHESNKLHNCLTEFLFEKYGEECVIGHEISLKEAKKDKIIYSNRIKYGDKYYVYRWDSNKSGEEERVFLENGFRNNQNGLDKLNECLAMKISEGKSIVKNEDTSDFEKFYNLYKLFDPKQIYFKYIPIFEEGFNYDPNETEDNKIKDNEDKEICVICFEELEINDFVYSCPACKKIFHGICLAPWLNVKNTCPHCKAKMTLNPKLKHDRPTNDLTKYGQRLGAKKRIEF</sequence>
<dbReference type="WBParaSite" id="scaffold9766_cov202.g14245">
    <property type="protein sequence ID" value="scaffold9766_cov202.g14245"/>
    <property type="gene ID" value="scaffold9766_cov202.g14245"/>
</dbReference>
<evidence type="ECO:0000256" key="1">
    <source>
        <dbReference type="ARBA" id="ARBA00022723"/>
    </source>
</evidence>
<feature type="compositionally biased region" description="Low complexity" evidence="5">
    <location>
        <begin position="27"/>
        <end position="39"/>
    </location>
</feature>
<feature type="domain" description="RING-type" evidence="6">
    <location>
        <begin position="299"/>
        <end position="341"/>
    </location>
</feature>
<dbReference type="GO" id="GO:0043161">
    <property type="term" value="P:proteasome-mediated ubiquitin-dependent protein catabolic process"/>
    <property type="evidence" value="ECO:0007669"/>
    <property type="project" value="TreeGrafter"/>
</dbReference>
<evidence type="ECO:0000256" key="5">
    <source>
        <dbReference type="SAM" id="MobiDB-lite"/>
    </source>
</evidence>
<accession>A0A915NDF9</accession>
<dbReference type="PANTHER" id="PTHR22763:SF162">
    <property type="entry name" value="TRANSMEMBRANE E3 UBIQUITIN-PROTEIN LIGASE 1"/>
    <property type="match status" value="1"/>
</dbReference>
<evidence type="ECO:0000313" key="8">
    <source>
        <dbReference type="WBParaSite" id="scaffold9766_cov202.g14245"/>
    </source>
</evidence>
<keyword evidence="1" id="KW-0479">Metal-binding</keyword>
<keyword evidence="7" id="KW-1185">Reference proteome</keyword>
<evidence type="ECO:0000256" key="3">
    <source>
        <dbReference type="ARBA" id="ARBA00022833"/>
    </source>
</evidence>
<dbReference type="Pfam" id="PF13639">
    <property type="entry name" value="zf-RING_2"/>
    <property type="match status" value="1"/>
</dbReference>
<reference evidence="8" key="1">
    <citation type="submission" date="2022-11" db="UniProtKB">
        <authorList>
            <consortium name="WormBaseParasite"/>
        </authorList>
    </citation>
    <scope>IDENTIFICATION</scope>
</reference>
<dbReference type="InterPro" id="IPR013083">
    <property type="entry name" value="Znf_RING/FYVE/PHD"/>
</dbReference>
<keyword evidence="3" id="KW-0862">Zinc</keyword>
<dbReference type="GO" id="GO:0008270">
    <property type="term" value="F:zinc ion binding"/>
    <property type="evidence" value="ECO:0007669"/>
    <property type="project" value="UniProtKB-KW"/>
</dbReference>
<protein>
    <submittedName>
        <fullName evidence="8">RING-type domain-containing protein</fullName>
    </submittedName>
</protein>
<organism evidence="7 8">
    <name type="scientific">Meloidogyne javanica</name>
    <name type="common">Root-knot nematode worm</name>
    <dbReference type="NCBI Taxonomy" id="6303"/>
    <lineage>
        <taxon>Eukaryota</taxon>
        <taxon>Metazoa</taxon>
        <taxon>Ecdysozoa</taxon>
        <taxon>Nematoda</taxon>
        <taxon>Chromadorea</taxon>
        <taxon>Rhabditida</taxon>
        <taxon>Tylenchina</taxon>
        <taxon>Tylenchomorpha</taxon>
        <taxon>Tylenchoidea</taxon>
        <taxon>Meloidogynidae</taxon>
        <taxon>Meloidogyninae</taxon>
        <taxon>Meloidogyne</taxon>
        <taxon>Meloidogyne incognita group</taxon>
    </lineage>
</organism>
<feature type="region of interest" description="Disordered" evidence="5">
    <location>
        <begin position="90"/>
        <end position="111"/>
    </location>
</feature>
<evidence type="ECO:0000259" key="6">
    <source>
        <dbReference type="PROSITE" id="PS50089"/>
    </source>
</evidence>